<name>A0A0C2FRE6_9PEZI</name>
<dbReference type="Pfam" id="PF00149">
    <property type="entry name" value="Metallophos"/>
    <property type="match status" value="1"/>
</dbReference>
<keyword evidence="3" id="KW-1185">Reference proteome</keyword>
<evidence type="ECO:0000259" key="1">
    <source>
        <dbReference type="Pfam" id="PF00149"/>
    </source>
</evidence>
<sequence length="281" mass="31279">MDVQLVSDLHLEAPKAYDVFEIVPKSPILALAGDIGNVEAHKDDFAAFIDRLLRQFRVVLFVAGNHEAYHSTWPRTLDVLQKLEADVHKRRVDDDTLGEFVFLDRRAYRLADSSPGTSSGTVILGCSLFSHIPPARAMTVSMGMNDFYHIGDGWDVALHNAAHTRDLVWLNETVAALEGDEGVHTILVLTHWCPTLDARARDPKHTSDALTSAFATDLTAEPCFLSAKVKTWGFGHTHYNCDFEMERAGQRGPLRLVTNQRGYYFAQAAGFDDGKVLQINN</sequence>
<organism evidence="2 3">
    <name type="scientific">Sporothrix brasiliensis 5110</name>
    <dbReference type="NCBI Taxonomy" id="1398154"/>
    <lineage>
        <taxon>Eukaryota</taxon>
        <taxon>Fungi</taxon>
        <taxon>Dikarya</taxon>
        <taxon>Ascomycota</taxon>
        <taxon>Pezizomycotina</taxon>
        <taxon>Sordariomycetes</taxon>
        <taxon>Sordariomycetidae</taxon>
        <taxon>Ophiostomatales</taxon>
        <taxon>Ophiostomataceae</taxon>
        <taxon>Sporothrix</taxon>
    </lineage>
</organism>
<dbReference type="InterPro" id="IPR004843">
    <property type="entry name" value="Calcineurin-like_PHP"/>
</dbReference>
<dbReference type="OrthoDB" id="550558at2759"/>
<dbReference type="HOGENOM" id="CLU_060372_0_1_1"/>
<dbReference type="InterPro" id="IPR029052">
    <property type="entry name" value="Metallo-depent_PP-like"/>
</dbReference>
<reference evidence="2 3" key="1">
    <citation type="journal article" date="2014" name="BMC Genomics">
        <title>Comparative genomics of the major fungal agents of human and animal Sporotrichosis: Sporothrix schenckii and Sporothrix brasiliensis.</title>
        <authorList>
            <person name="Teixeira M.M."/>
            <person name="de Almeida L.G."/>
            <person name="Kubitschek-Barreira P."/>
            <person name="Alves F.L."/>
            <person name="Kioshima E.S."/>
            <person name="Abadio A.K."/>
            <person name="Fernandes L."/>
            <person name="Derengowski L.S."/>
            <person name="Ferreira K.S."/>
            <person name="Souza R.C."/>
            <person name="Ruiz J.C."/>
            <person name="de Andrade N.C."/>
            <person name="Paes H.C."/>
            <person name="Nicola A.M."/>
            <person name="Albuquerque P."/>
            <person name="Gerber A.L."/>
            <person name="Martins V.P."/>
            <person name="Peconick L.D."/>
            <person name="Neto A.V."/>
            <person name="Chaucanez C.B."/>
            <person name="Silva P.A."/>
            <person name="Cunha O.L."/>
            <person name="de Oliveira F.F."/>
            <person name="dos Santos T.C."/>
            <person name="Barros A.L."/>
            <person name="Soares M.A."/>
            <person name="de Oliveira L.M."/>
            <person name="Marini M.M."/>
            <person name="Villalobos-Duno H."/>
            <person name="Cunha M.M."/>
            <person name="de Hoog S."/>
            <person name="da Silveira J.F."/>
            <person name="Henrissat B."/>
            <person name="Nino-Vega G.A."/>
            <person name="Cisalpino P.S."/>
            <person name="Mora-Montes H.M."/>
            <person name="Almeida S.R."/>
            <person name="Stajich J.E."/>
            <person name="Lopes-Bezerra L.M."/>
            <person name="Vasconcelos A.T."/>
            <person name="Felipe M.S."/>
        </authorList>
    </citation>
    <scope>NUCLEOTIDE SEQUENCE [LARGE SCALE GENOMIC DNA]</scope>
    <source>
        <strain evidence="2 3">5110</strain>
    </source>
</reference>
<dbReference type="EMBL" id="AWTV01000005">
    <property type="protein sequence ID" value="KIH93588.1"/>
    <property type="molecule type" value="Genomic_DNA"/>
</dbReference>
<evidence type="ECO:0000313" key="2">
    <source>
        <dbReference type="EMBL" id="KIH93588.1"/>
    </source>
</evidence>
<dbReference type="RefSeq" id="XP_040621598.1">
    <property type="nucleotide sequence ID" value="XM_040762684.1"/>
</dbReference>
<feature type="domain" description="Calcineurin-like phosphoesterase" evidence="1">
    <location>
        <begin position="5"/>
        <end position="239"/>
    </location>
</feature>
<comment type="caution">
    <text evidence="2">The sequence shown here is derived from an EMBL/GenBank/DDBJ whole genome shotgun (WGS) entry which is preliminary data.</text>
</comment>
<dbReference type="PANTHER" id="PTHR37844">
    <property type="entry name" value="SER/THR PROTEIN PHOSPHATASE SUPERFAMILY (AFU_ORTHOLOGUE AFUA_1G14840)"/>
    <property type="match status" value="1"/>
</dbReference>
<protein>
    <submittedName>
        <fullName evidence="2">Ser/Thr protein phosphatase superfamily</fullName>
    </submittedName>
</protein>
<dbReference type="AlphaFoldDB" id="A0A0C2FRE6"/>
<evidence type="ECO:0000313" key="3">
    <source>
        <dbReference type="Proteomes" id="UP000031575"/>
    </source>
</evidence>
<accession>A0A0C2FRE6</accession>
<dbReference type="VEuPathDB" id="FungiDB:SPBR_04401"/>
<dbReference type="SUPFAM" id="SSF56300">
    <property type="entry name" value="Metallo-dependent phosphatases"/>
    <property type="match status" value="1"/>
</dbReference>
<gene>
    <name evidence="2" type="ORF">SPBR_04401</name>
</gene>
<dbReference type="Gene3D" id="3.60.21.10">
    <property type="match status" value="1"/>
</dbReference>
<dbReference type="Proteomes" id="UP000031575">
    <property type="component" value="Unassembled WGS sequence"/>
</dbReference>
<dbReference type="GO" id="GO:0016787">
    <property type="term" value="F:hydrolase activity"/>
    <property type="evidence" value="ECO:0007669"/>
    <property type="project" value="InterPro"/>
</dbReference>
<dbReference type="PANTHER" id="PTHR37844:SF2">
    <property type="entry name" value="SER_THR PROTEIN PHOSPHATASE SUPERFAMILY (AFU_ORTHOLOGUE AFUA_1G14840)"/>
    <property type="match status" value="1"/>
</dbReference>
<dbReference type="GeneID" id="63677605"/>
<proteinExistence type="predicted"/>